<dbReference type="Pfam" id="PF06348">
    <property type="entry name" value="DUF1059"/>
    <property type="match status" value="1"/>
</dbReference>
<dbReference type="RefSeq" id="WP_054299835.1">
    <property type="nucleotide sequence ID" value="NZ_CP032683.1"/>
</dbReference>
<dbReference type="AlphaFoldDB" id="A0A660HS72"/>
<protein>
    <submittedName>
        <fullName evidence="2">DUF1059 domain-containing protein</fullName>
    </submittedName>
</protein>
<dbReference type="GeneID" id="53687781"/>
<reference evidence="3 5" key="3">
    <citation type="journal article" date="2020" name="Biotechnol. Biofuels">
        <title>New insights from the biogas microbiome by comprehensive genome-resolved metagenomics of nearly 1600 species originating from multiple anaerobic digesters.</title>
        <authorList>
            <person name="Campanaro S."/>
            <person name="Treu L."/>
            <person name="Rodriguez-R L.M."/>
            <person name="Kovalovszki A."/>
            <person name="Ziels R.M."/>
            <person name="Maus I."/>
            <person name="Zhu X."/>
            <person name="Kougias P.G."/>
            <person name="Basile A."/>
            <person name="Luo G."/>
            <person name="Schluter A."/>
            <person name="Konstantinidis K.T."/>
            <person name="Angelidaki I."/>
        </authorList>
    </citation>
    <scope>NUCLEOTIDE SEQUENCE [LARGE SCALE GENOMIC DNA]</scope>
    <source>
        <strain evidence="3">AS22ysBPME_46</strain>
    </source>
</reference>
<dbReference type="EMBL" id="CP032683">
    <property type="protein sequence ID" value="AYK14916.1"/>
    <property type="molecule type" value="Genomic_DNA"/>
</dbReference>
<feature type="region of interest" description="Disordered" evidence="1">
    <location>
        <begin position="33"/>
        <end position="66"/>
    </location>
</feature>
<accession>A0A660HS72</accession>
<evidence type="ECO:0000313" key="2">
    <source>
        <dbReference type="EMBL" id="AYK14916.1"/>
    </source>
</evidence>
<dbReference type="Proteomes" id="UP000053087">
    <property type="component" value="Chromosome"/>
</dbReference>
<name>A0A660HS72_9EURY</name>
<dbReference type="InterPro" id="IPR009409">
    <property type="entry name" value="DUF1059"/>
</dbReference>
<proteinExistence type="predicted"/>
<evidence type="ECO:0000313" key="4">
    <source>
        <dbReference type="Proteomes" id="UP000053087"/>
    </source>
</evidence>
<sequence length="66" mass="7771">MPDVEYMLFCCRDLEQQCGFRVQAKTKEEAMEHAKAHMASEHGMKEISEETERKIEEKIKPVKVEE</sequence>
<dbReference type="KEGG" id="mfz:AOB57_006640"/>
<evidence type="ECO:0000256" key="1">
    <source>
        <dbReference type="SAM" id="MobiDB-lite"/>
    </source>
</evidence>
<dbReference type="Proteomes" id="UP000585579">
    <property type="component" value="Unassembled WGS sequence"/>
</dbReference>
<organism evidence="2 4">
    <name type="scientific">Methanosarcina flavescens</name>
    <dbReference type="NCBI Taxonomy" id="1715806"/>
    <lineage>
        <taxon>Archaea</taxon>
        <taxon>Methanobacteriati</taxon>
        <taxon>Methanobacteriota</taxon>
        <taxon>Stenosarchaea group</taxon>
        <taxon>Methanomicrobia</taxon>
        <taxon>Methanosarcinales</taxon>
        <taxon>Methanosarcinaceae</taxon>
        <taxon>Methanosarcina</taxon>
    </lineage>
</organism>
<evidence type="ECO:0000313" key="3">
    <source>
        <dbReference type="EMBL" id="NLK31659.1"/>
    </source>
</evidence>
<reference evidence="2 4" key="1">
    <citation type="journal article" date="2016" name="Int. J. Syst. Evol. Microbiol.">
        <title>Methanosarcina flavescens sp. nov., a methanogenic archaeon isolated from a full-scale anaerobic digester.</title>
        <authorList>
            <person name="Kern T."/>
            <person name="Fischer M.A."/>
            <person name="Deppenmeier U."/>
            <person name="Schmitz R.A."/>
            <person name="Rother M."/>
        </authorList>
    </citation>
    <scope>NUCLEOTIDE SEQUENCE [LARGE SCALE GENOMIC DNA]</scope>
    <source>
        <strain evidence="2 4">E03.2</strain>
    </source>
</reference>
<keyword evidence="4" id="KW-1185">Reference proteome</keyword>
<gene>
    <name evidence="2" type="ORF">AOB57_006640</name>
    <name evidence="3" type="ORF">GX302_02110</name>
</gene>
<reference evidence="2" key="2">
    <citation type="submission" date="2018-10" db="EMBL/GenBank/DDBJ databases">
        <authorList>
            <person name="Fischer M.A."/>
            <person name="Kern T."/>
            <person name="Deppenmeier U."/>
            <person name="Schmitz R.A."/>
            <person name="Rother M."/>
        </authorList>
    </citation>
    <scope>NUCLEOTIDE SEQUENCE</scope>
    <source>
        <strain evidence="2">E03.2</strain>
    </source>
</reference>
<dbReference type="EMBL" id="JAAYQL010000009">
    <property type="protein sequence ID" value="NLK31659.1"/>
    <property type="molecule type" value="Genomic_DNA"/>
</dbReference>
<evidence type="ECO:0000313" key="5">
    <source>
        <dbReference type="Proteomes" id="UP000585579"/>
    </source>
</evidence>